<feature type="non-terminal residue" evidence="1">
    <location>
        <position position="96"/>
    </location>
</feature>
<dbReference type="Proteomes" id="UP000824469">
    <property type="component" value="Unassembled WGS sequence"/>
</dbReference>
<proteinExistence type="predicted"/>
<evidence type="ECO:0000313" key="2">
    <source>
        <dbReference type="Proteomes" id="UP000824469"/>
    </source>
</evidence>
<accession>A0AA38CJG8</accession>
<feature type="non-terminal residue" evidence="1">
    <location>
        <position position="1"/>
    </location>
</feature>
<organism evidence="1 2">
    <name type="scientific">Taxus chinensis</name>
    <name type="common">Chinese yew</name>
    <name type="synonym">Taxus wallichiana var. chinensis</name>
    <dbReference type="NCBI Taxonomy" id="29808"/>
    <lineage>
        <taxon>Eukaryota</taxon>
        <taxon>Viridiplantae</taxon>
        <taxon>Streptophyta</taxon>
        <taxon>Embryophyta</taxon>
        <taxon>Tracheophyta</taxon>
        <taxon>Spermatophyta</taxon>
        <taxon>Pinopsida</taxon>
        <taxon>Pinidae</taxon>
        <taxon>Conifers II</taxon>
        <taxon>Cupressales</taxon>
        <taxon>Taxaceae</taxon>
        <taxon>Taxus</taxon>
    </lineage>
</organism>
<comment type="caution">
    <text evidence="1">The sequence shown here is derived from an EMBL/GenBank/DDBJ whole genome shotgun (WGS) entry which is preliminary data.</text>
</comment>
<evidence type="ECO:0000313" key="1">
    <source>
        <dbReference type="EMBL" id="KAH9301535.1"/>
    </source>
</evidence>
<dbReference type="EMBL" id="JAHRHJ020000009">
    <property type="protein sequence ID" value="KAH9301535.1"/>
    <property type="molecule type" value="Genomic_DNA"/>
</dbReference>
<gene>
    <name evidence="1" type="ORF">KI387_013118</name>
</gene>
<name>A0AA38CJG8_TAXCH</name>
<reference evidence="1 2" key="1">
    <citation type="journal article" date="2021" name="Nat. Plants">
        <title>The Taxus genome provides insights into paclitaxel biosynthesis.</title>
        <authorList>
            <person name="Xiong X."/>
            <person name="Gou J."/>
            <person name="Liao Q."/>
            <person name="Li Y."/>
            <person name="Zhou Q."/>
            <person name="Bi G."/>
            <person name="Li C."/>
            <person name="Du R."/>
            <person name="Wang X."/>
            <person name="Sun T."/>
            <person name="Guo L."/>
            <person name="Liang H."/>
            <person name="Lu P."/>
            <person name="Wu Y."/>
            <person name="Zhang Z."/>
            <person name="Ro D.K."/>
            <person name="Shang Y."/>
            <person name="Huang S."/>
            <person name="Yan J."/>
        </authorList>
    </citation>
    <scope>NUCLEOTIDE SEQUENCE [LARGE SCALE GENOMIC DNA]</scope>
    <source>
        <strain evidence="1">Ta-2019</strain>
    </source>
</reference>
<keyword evidence="2" id="KW-1185">Reference proteome</keyword>
<sequence length="96" mass="10763">SEVGPTVVDNRCCMRSEVDWDALIEGFRGGARTCSGLVHIRQNRGAYLSKRVRIRRHGRVSVTLDAYPSKQDTFFWEQKHLCACVGVVLGACPLKQ</sequence>
<protein>
    <submittedName>
        <fullName evidence="1">Uncharacterized protein</fullName>
    </submittedName>
</protein>
<dbReference type="AlphaFoldDB" id="A0AA38CJG8"/>